<dbReference type="Proteomes" id="UP000308705">
    <property type="component" value="Unassembled WGS sequence"/>
</dbReference>
<dbReference type="SUPFAM" id="SSF48576">
    <property type="entry name" value="Terpenoid synthases"/>
    <property type="match status" value="1"/>
</dbReference>
<proteinExistence type="inferred from homology"/>
<protein>
    <submittedName>
        <fullName evidence="7">Polyprenyl synthetase family protein</fullName>
    </submittedName>
</protein>
<dbReference type="PANTHER" id="PTHR12001:SF85">
    <property type="entry name" value="SHORT CHAIN ISOPRENYL DIPHOSPHATE SYNTHASE"/>
    <property type="match status" value="1"/>
</dbReference>
<dbReference type="GO" id="GO:0004659">
    <property type="term" value="F:prenyltransferase activity"/>
    <property type="evidence" value="ECO:0007669"/>
    <property type="project" value="InterPro"/>
</dbReference>
<dbReference type="InterPro" id="IPR008949">
    <property type="entry name" value="Isoprenoid_synthase_dom_sf"/>
</dbReference>
<dbReference type="AlphaFoldDB" id="A0A4U3M9T6"/>
<dbReference type="InterPro" id="IPR033749">
    <property type="entry name" value="Polyprenyl_synt_CS"/>
</dbReference>
<gene>
    <name evidence="7" type="ORF">FDA94_28275</name>
</gene>
<dbReference type="RefSeq" id="WP_137250109.1">
    <property type="nucleotide sequence ID" value="NZ_SZQA01000032.1"/>
</dbReference>
<evidence type="ECO:0000313" key="8">
    <source>
        <dbReference type="Proteomes" id="UP000308705"/>
    </source>
</evidence>
<dbReference type="GO" id="GO:0046872">
    <property type="term" value="F:metal ion binding"/>
    <property type="evidence" value="ECO:0007669"/>
    <property type="project" value="UniProtKB-KW"/>
</dbReference>
<keyword evidence="3 6" id="KW-0808">Transferase</keyword>
<evidence type="ECO:0000256" key="1">
    <source>
        <dbReference type="ARBA" id="ARBA00001946"/>
    </source>
</evidence>
<dbReference type="SFLD" id="SFLDG01017">
    <property type="entry name" value="Polyprenyl_Transferase_Like"/>
    <property type="match status" value="1"/>
</dbReference>
<evidence type="ECO:0000256" key="5">
    <source>
        <dbReference type="ARBA" id="ARBA00022842"/>
    </source>
</evidence>
<keyword evidence="5" id="KW-0460">Magnesium</keyword>
<name>A0A4U3M9T6_9ACTN</name>
<dbReference type="GO" id="GO:0008299">
    <property type="term" value="P:isoprenoid biosynthetic process"/>
    <property type="evidence" value="ECO:0007669"/>
    <property type="project" value="InterPro"/>
</dbReference>
<dbReference type="OrthoDB" id="4497239at2"/>
<sequence>MTNATAPLDFIRPEVDRALQRFVDRRRTAFDDPDLAAVLGTVRDFLAGGKRLRPAFCYWGWRAAGGADDPGVISAASALELLQASALVHDDVMDSSDMRRGMPSAHRRFEKLHVDSGWHGSAVQFGEGAAILVGNLLLIWSGELWRNSGLPAESLASAQPVFDHMLTELMNGQYLDLLAQAHGENSFESARRVALFKSGKYSVEHPLRLGMILAAQSREAWIDQVCAGYGQNVGIAFQLRDDVLGVFGDPAETGKPAGDDLREGKRTMLIARTLELASPAQAQSVRALVGDPKLDAEGVATLRTVIEDTGALASAEELITTYVKEAVAVLDAAPIEAEAREALKALAIAATTRRN</sequence>
<dbReference type="CDD" id="cd00685">
    <property type="entry name" value="Trans_IPPS_HT"/>
    <property type="match status" value="1"/>
</dbReference>
<evidence type="ECO:0000256" key="6">
    <source>
        <dbReference type="RuleBase" id="RU004466"/>
    </source>
</evidence>
<keyword evidence="4" id="KW-0479">Metal-binding</keyword>
<accession>A0A4U3M9T6</accession>
<keyword evidence="8" id="KW-1185">Reference proteome</keyword>
<comment type="cofactor">
    <cofactor evidence="1">
        <name>Mg(2+)</name>
        <dbReference type="ChEBI" id="CHEBI:18420"/>
    </cofactor>
</comment>
<evidence type="ECO:0000256" key="3">
    <source>
        <dbReference type="ARBA" id="ARBA00022679"/>
    </source>
</evidence>
<dbReference type="InterPro" id="IPR000092">
    <property type="entry name" value="Polyprenyl_synt"/>
</dbReference>
<dbReference type="Pfam" id="PF00348">
    <property type="entry name" value="polyprenyl_synt"/>
    <property type="match status" value="1"/>
</dbReference>
<reference evidence="7 8" key="1">
    <citation type="submission" date="2019-04" db="EMBL/GenBank/DDBJ databases">
        <title>Herbidospora sp. NEAU-GS14.nov., a novel actinomycete isolated from soil.</title>
        <authorList>
            <person name="Han L."/>
        </authorList>
    </citation>
    <scope>NUCLEOTIDE SEQUENCE [LARGE SCALE GENOMIC DNA]</scope>
    <source>
        <strain evidence="7 8">NEAU-GS14</strain>
    </source>
</reference>
<dbReference type="PROSITE" id="PS00723">
    <property type="entry name" value="POLYPRENYL_SYNTHASE_1"/>
    <property type="match status" value="1"/>
</dbReference>
<comment type="similarity">
    <text evidence="2 6">Belongs to the FPP/GGPP synthase family.</text>
</comment>
<dbReference type="EMBL" id="SZQA01000032">
    <property type="protein sequence ID" value="TKK84844.1"/>
    <property type="molecule type" value="Genomic_DNA"/>
</dbReference>
<evidence type="ECO:0000256" key="2">
    <source>
        <dbReference type="ARBA" id="ARBA00006706"/>
    </source>
</evidence>
<comment type="caution">
    <text evidence="7">The sequence shown here is derived from an EMBL/GenBank/DDBJ whole genome shotgun (WGS) entry which is preliminary data.</text>
</comment>
<dbReference type="PROSITE" id="PS00444">
    <property type="entry name" value="POLYPRENYL_SYNTHASE_2"/>
    <property type="match status" value="1"/>
</dbReference>
<organism evidence="7 8">
    <name type="scientific">Herbidospora galbida</name>
    <dbReference type="NCBI Taxonomy" id="2575442"/>
    <lineage>
        <taxon>Bacteria</taxon>
        <taxon>Bacillati</taxon>
        <taxon>Actinomycetota</taxon>
        <taxon>Actinomycetes</taxon>
        <taxon>Streptosporangiales</taxon>
        <taxon>Streptosporangiaceae</taxon>
        <taxon>Herbidospora</taxon>
    </lineage>
</organism>
<dbReference type="Gene3D" id="1.10.600.10">
    <property type="entry name" value="Farnesyl Diphosphate Synthase"/>
    <property type="match status" value="1"/>
</dbReference>
<dbReference type="PANTHER" id="PTHR12001">
    <property type="entry name" value="GERANYLGERANYL PYROPHOSPHATE SYNTHASE"/>
    <property type="match status" value="1"/>
</dbReference>
<evidence type="ECO:0000256" key="4">
    <source>
        <dbReference type="ARBA" id="ARBA00022723"/>
    </source>
</evidence>
<evidence type="ECO:0000313" key="7">
    <source>
        <dbReference type="EMBL" id="TKK84844.1"/>
    </source>
</evidence>
<dbReference type="SFLD" id="SFLDS00005">
    <property type="entry name" value="Isoprenoid_Synthase_Type_I"/>
    <property type="match status" value="1"/>
</dbReference>